<sequence length="470" mass="50772">MTIRIVPKQRVCQLLGGVLIAASQALTAAPADNESMSHGEYVSILGDCVACHTVPGGEPFAGGVRLPTPIGDIIATNITPSTSAGIGNYSLEQFDAAVRQGIRADGKRLYPAMPYTAYAKVSDEDIAAMYEWFMNEVEPVEQRPPATELPFPFNIRLSMSAWNLLFLDDQPFTPDPSQSEEWNRGAYLVEGLTHCGTCHTPRNLLMAEDNDRALAGGAVGAWAAPDITPNPETGIGDWSSEEIVQYMKTGSIAKSQASGPMAEAVDHSLRYVTDQDLHAMAVYLKSLPAAEAGEVVQAVHTWGGEGDKLAEVRGIDWPDDRDQLSGPQLFDAYCAACHQAAAQGTPDGVMPALFNNTATGRTQTNNLALVILGGIHWVAEGHEVHMPGFAHELSDQQITTLSNYLTDMYGNPEAEVTVDQVAALREGTATADGQPDLLLLVRIGLLVGVVVVILLVIWLLRRRRHHRSHY</sequence>
<dbReference type="Gene3D" id="1.10.760.10">
    <property type="entry name" value="Cytochrome c-like domain"/>
    <property type="match status" value="2"/>
</dbReference>
<evidence type="ECO:0000256" key="8">
    <source>
        <dbReference type="ARBA" id="ARBA00023136"/>
    </source>
</evidence>
<feature type="binding site" description="axial binding residue" evidence="10">
    <location>
        <position position="52"/>
    </location>
    <ligand>
        <name>heme c</name>
        <dbReference type="ChEBI" id="CHEBI:61717"/>
        <label>1</label>
    </ligand>
    <ligandPart>
        <name>Fe</name>
        <dbReference type="ChEBI" id="CHEBI:18248"/>
    </ligandPart>
</feature>
<gene>
    <name evidence="14" type="ORF">SAMN05216198_0782</name>
</gene>
<dbReference type="STRING" id="797277.SAMN05216198_0782"/>
<dbReference type="InterPro" id="IPR014353">
    <property type="entry name" value="Membr-bd_ADH_cyt_c"/>
</dbReference>
<keyword evidence="7 10" id="KW-0408">Iron</keyword>
<keyword evidence="15" id="KW-1185">Reference proteome</keyword>
<dbReference type="PANTHER" id="PTHR35008">
    <property type="entry name" value="BLL4482 PROTEIN-RELATED"/>
    <property type="match status" value="1"/>
</dbReference>
<evidence type="ECO:0000256" key="7">
    <source>
        <dbReference type="ARBA" id="ARBA00023004"/>
    </source>
</evidence>
<evidence type="ECO:0000313" key="14">
    <source>
        <dbReference type="EMBL" id="SDR92718.1"/>
    </source>
</evidence>
<dbReference type="GO" id="GO:0005506">
    <property type="term" value="F:iron ion binding"/>
    <property type="evidence" value="ECO:0007669"/>
    <property type="project" value="InterPro"/>
</dbReference>
<protein>
    <submittedName>
        <fullName evidence="14">Cytochrome c, mono-and diheme variants</fullName>
    </submittedName>
</protein>
<feature type="binding site" description="covalent" evidence="9">
    <location>
        <position position="51"/>
    </location>
    <ligand>
        <name>heme c</name>
        <dbReference type="ChEBI" id="CHEBI:61717"/>
        <label>1</label>
    </ligand>
</feature>
<feature type="signal peptide" evidence="12">
    <location>
        <begin position="1"/>
        <end position="28"/>
    </location>
</feature>
<evidence type="ECO:0000256" key="6">
    <source>
        <dbReference type="ARBA" id="ARBA00022737"/>
    </source>
</evidence>
<evidence type="ECO:0000256" key="3">
    <source>
        <dbReference type="ARBA" id="ARBA00022617"/>
    </source>
</evidence>
<feature type="transmembrane region" description="Helical" evidence="11">
    <location>
        <begin position="437"/>
        <end position="460"/>
    </location>
</feature>
<feature type="domain" description="Cytochrome c" evidence="13">
    <location>
        <begin position="321"/>
        <end position="409"/>
    </location>
</feature>
<feature type="binding site" description="axial binding residue" evidence="10">
    <location>
        <position position="199"/>
    </location>
    <ligand>
        <name>heme c</name>
        <dbReference type="ChEBI" id="CHEBI:61717"/>
        <label>2</label>
    </ligand>
    <ligandPart>
        <name>Fe</name>
        <dbReference type="ChEBI" id="CHEBI:18248"/>
    </ligandPart>
</feature>
<evidence type="ECO:0000256" key="5">
    <source>
        <dbReference type="ARBA" id="ARBA00022729"/>
    </source>
</evidence>
<keyword evidence="2" id="KW-1003">Cell membrane</keyword>
<dbReference type="GO" id="GO:0020037">
    <property type="term" value="F:heme binding"/>
    <property type="evidence" value="ECO:0007669"/>
    <property type="project" value="InterPro"/>
</dbReference>
<keyword evidence="3 9" id="KW-0349">Heme</keyword>
<dbReference type="InterPro" id="IPR036909">
    <property type="entry name" value="Cyt_c-like_dom_sf"/>
</dbReference>
<dbReference type="OrthoDB" id="9811281at2"/>
<keyword evidence="11" id="KW-1133">Transmembrane helix</keyword>
<evidence type="ECO:0000256" key="4">
    <source>
        <dbReference type="ARBA" id="ARBA00022723"/>
    </source>
</evidence>
<dbReference type="EMBL" id="LT629748">
    <property type="protein sequence ID" value="SDR92718.1"/>
    <property type="molecule type" value="Genomic_DNA"/>
</dbReference>
<dbReference type="SUPFAM" id="SSF46626">
    <property type="entry name" value="Cytochrome c"/>
    <property type="match status" value="3"/>
</dbReference>
<dbReference type="Proteomes" id="UP000243426">
    <property type="component" value="Chromosome I"/>
</dbReference>
<feature type="binding site" description="covalent" evidence="9">
    <location>
        <position position="195"/>
    </location>
    <ligand>
        <name>heme c</name>
        <dbReference type="ChEBI" id="CHEBI:61717"/>
        <label>2</label>
    </ligand>
</feature>
<feature type="binding site" description="axial binding residue" evidence="10">
    <location>
        <position position="338"/>
    </location>
    <ligand>
        <name>heme c</name>
        <dbReference type="ChEBI" id="CHEBI:61717"/>
        <label>3</label>
    </ligand>
    <ligandPart>
        <name>Fe</name>
        <dbReference type="ChEBI" id="CHEBI:18248"/>
    </ligandPart>
</feature>
<keyword evidence="6" id="KW-0677">Repeat</keyword>
<dbReference type="Pfam" id="PF00034">
    <property type="entry name" value="Cytochrom_C"/>
    <property type="match status" value="2"/>
</dbReference>
<feature type="chain" id="PRO_5009255028" evidence="12">
    <location>
        <begin position="29"/>
        <end position="470"/>
    </location>
</feature>
<feature type="domain" description="Cytochrome c" evidence="13">
    <location>
        <begin position="180"/>
        <end position="288"/>
    </location>
</feature>
<dbReference type="PIRSF" id="PIRSF000018">
    <property type="entry name" value="Mb_ADH_cyt_c"/>
    <property type="match status" value="1"/>
</dbReference>
<keyword evidence="4 10" id="KW-0479">Metal-binding</keyword>
<keyword evidence="8 11" id="KW-0472">Membrane</keyword>
<dbReference type="InterPro" id="IPR009056">
    <property type="entry name" value="Cyt_c-like_dom"/>
</dbReference>
<evidence type="ECO:0000313" key="15">
    <source>
        <dbReference type="Proteomes" id="UP000243426"/>
    </source>
</evidence>
<dbReference type="GO" id="GO:0005886">
    <property type="term" value="C:plasma membrane"/>
    <property type="evidence" value="ECO:0007669"/>
    <property type="project" value="UniProtKB-SubCell"/>
</dbReference>
<evidence type="ECO:0000256" key="12">
    <source>
        <dbReference type="SAM" id="SignalP"/>
    </source>
</evidence>
<keyword evidence="5 12" id="KW-0732">Signal</keyword>
<evidence type="ECO:0000256" key="1">
    <source>
        <dbReference type="ARBA" id="ARBA00004236"/>
    </source>
</evidence>
<comment type="cofactor">
    <cofactor evidence="9">
        <name>heme c</name>
        <dbReference type="ChEBI" id="CHEBI:61717"/>
    </cofactor>
    <text evidence="9">Binds 3 heme c groups covalently per subunit.</text>
</comment>
<dbReference type="PANTHER" id="PTHR35008:SF8">
    <property type="entry name" value="ALCOHOL DEHYDROGENASE CYTOCHROME C SUBUNIT"/>
    <property type="match status" value="1"/>
</dbReference>
<dbReference type="AlphaFoldDB" id="A0A1H1N1H7"/>
<dbReference type="InterPro" id="IPR051459">
    <property type="entry name" value="Cytochrome_c-type_DH"/>
</dbReference>
<accession>A0A1H1N1H7</accession>
<proteinExistence type="predicted"/>
<name>A0A1H1N1H7_9GAMM</name>
<evidence type="ECO:0000259" key="13">
    <source>
        <dbReference type="PROSITE" id="PS51007"/>
    </source>
</evidence>
<organism evidence="14 15">
    <name type="scientific">Halopseudomonas litoralis</name>
    <dbReference type="NCBI Taxonomy" id="797277"/>
    <lineage>
        <taxon>Bacteria</taxon>
        <taxon>Pseudomonadati</taxon>
        <taxon>Pseudomonadota</taxon>
        <taxon>Gammaproteobacteria</taxon>
        <taxon>Pseudomonadales</taxon>
        <taxon>Pseudomonadaceae</taxon>
        <taxon>Halopseudomonas</taxon>
    </lineage>
</organism>
<feature type="domain" description="Cytochrome c" evidence="13">
    <location>
        <begin position="34"/>
        <end position="137"/>
    </location>
</feature>
<feature type="binding site" description="covalent" evidence="9">
    <location>
        <position position="334"/>
    </location>
    <ligand>
        <name>heme c</name>
        <dbReference type="ChEBI" id="CHEBI:61717"/>
        <label>3</label>
    </ligand>
</feature>
<feature type="binding site" description="covalent" evidence="9">
    <location>
        <position position="198"/>
    </location>
    <ligand>
        <name>heme c</name>
        <dbReference type="ChEBI" id="CHEBI:61717"/>
        <label>2</label>
    </ligand>
</feature>
<dbReference type="PROSITE" id="PS51007">
    <property type="entry name" value="CYTC"/>
    <property type="match status" value="3"/>
</dbReference>
<evidence type="ECO:0000256" key="10">
    <source>
        <dbReference type="PIRSR" id="PIRSR000018-51"/>
    </source>
</evidence>
<dbReference type="GO" id="GO:0009055">
    <property type="term" value="F:electron transfer activity"/>
    <property type="evidence" value="ECO:0007669"/>
    <property type="project" value="InterPro"/>
</dbReference>
<keyword evidence="11" id="KW-0812">Transmembrane</keyword>
<dbReference type="GO" id="GO:0016614">
    <property type="term" value="F:oxidoreductase activity, acting on CH-OH group of donors"/>
    <property type="evidence" value="ECO:0007669"/>
    <property type="project" value="InterPro"/>
</dbReference>
<dbReference type="RefSeq" id="WP_090272119.1">
    <property type="nucleotide sequence ID" value="NZ_LT629748.1"/>
</dbReference>
<comment type="subcellular location">
    <subcellularLocation>
        <location evidence="1">Cell membrane</location>
    </subcellularLocation>
</comment>
<evidence type="ECO:0000256" key="9">
    <source>
        <dbReference type="PIRSR" id="PIRSR000018-50"/>
    </source>
</evidence>
<evidence type="ECO:0000256" key="11">
    <source>
        <dbReference type="SAM" id="Phobius"/>
    </source>
</evidence>
<evidence type="ECO:0000256" key="2">
    <source>
        <dbReference type="ARBA" id="ARBA00022475"/>
    </source>
</evidence>
<feature type="binding site" description="covalent" evidence="9">
    <location>
        <position position="337"/>
    </location>
    <ligand>
        <name>heme c</name>
        <dbReference type="ChEBI" id="CHEBI:61717"/>
        <label>3</label>
    </ligand>
</feature>
<feature type="binding site" description="covalent" evidence="9">
    <location>
        <position position="48"/>
    </location>
    <ligand>
        <name>heme c</name>
        <dbReference type="ChEBI" id="CHEBI:61717"/>
        <label>1</label>
    </ligand>
</feature>
<reference evidence="15" key="1">
    <citation type="submission" date="2016-10" db="EMBL/GenBank/DDBJ databases">
        <authorList>
            <person name="Varghese N."/>
            <person name="Submissions S."/>
        </authorList>
    </citation>
    <scope>NUCLEOTIDE SEQUENCE [LARGE SCALE GENOMIC DNA]</scope>
    <source>
        <strain evidence="15">2SM5</strain>
    </source>
</reference>